<feature type="transmembrane region" description="Helical" evidence="1">
    <location>
        <begin position="28"/>
        <end position="46"/>
    </location>
</feature>
<dbReference type="InterPro" id="IPR021632">
    <property type="entry name" value="DUF3239"/>
</dbReference>
<evidence type="ECO:0000313" key="2">
    <source>
        <dbReference type="EMBL" id="KAA0021229.1"/>
    </source>
</evidence>
<dbReference type="EMBL" id="VLNY01000011">
    <property type="protein sequence ID" value="KAA0021229.1"/>
    <property type="molecule type" value="Genomic_DNA"/>
</dbReference>
<keyword evidence="3" id="KW-1185">Reference proteome</keyword>
<dbReference type="Proteomes" id="UP000322244">
    <property type="component" value="Unassembled WGS sequence"/>
</dbReference>
<name>A0A5A7S7Q4_9NOCA</name>
<dbReference type="RefSeq" id="WP_149432062.1">
    <property type="nucleotide sequence ID" value="NZ_VLNY01000011.1"/>
</dbReference>
<keyword evidence="1" id="KW-1133">Transmembrane helix</keyword>
<keyword evidence="1" id="KW-0472">Membrane</keyword>
<reference evidence="2 3" key="1">
    <citation type="submission" date="2019-07" db="EMBL/GenBank/DDBJ databases">
        <title>Rhodococcus cavernicolus sp. nov., isolated from a cave.</title>
        <authorList>
            <person name="Lee S.D."/>
        </authorList>
    </citation>
    <scope>NUCLEOTIDE SEQUENCE [LARGE SCALE GENOMIC DNA]</scope>
    <source>
        <strain evidence="2 3">C1-24</strain>
    </source>
</reference>
<dbReference type="Pfam" id="PF11580">
    <property type="entry name" value="DUF3239"/>
    <property type="match status" value="1"/>
</dbReference>
<dbReference type="InterPro" id="IPR023124">
    <property type="entry name" value="DUF3239_dom_sf"/>
</dbReference>
<accession>A0A5A7S7Q4</accession>
<gene>
    <name evidence="2" type="ORF">FOY51_20230</name>
</gene>
<dbReference type="OrthoDB" id="4548219at2"/>
<evidence type="ECO:0000313" key="3">
    <source>
        <dbReference type="Proteomes" id="UP000322244"/>
    </source>
</evidence>
<organism evidence="2 3">
    <name type="scientific">Antrihabitans cavernicola</name>
    <dbReference type="NCBI Taxonomy" id="2495913"/>
    <lineage>
        <taxon>Bacteria</taxon>
        <taxon>Bacillati</taxon>
        <taxon>Actinomycetota</taxon>
        <taxon>Actinomycetes</taxon>
        <taxon>Mycobacteriales</taxon>
        <taxon>Nocardiaceae</taxon>
        <taxon>Antrihabitans</taxon>
    </lineage>
</organism>
<evidence type="ECO:0000256" key="1">
    <source>
        <dbReference type="SAM" id="Phobius"/>
    </source>
</evidence>
<keyword evidence="1" id="KW-0812">Transmembrane</keyword>
<sequence>MRRFEFPVDSAHAKAVNEAVADVRRVRVVGIIAVILLTLLAAWLFWLHHAWSYLLAVAPTIGAATALWVAIHAPSRVGSLEKLYAEGALVPAIVADIRAQGVTLLALIDVSRPTTNGTRYALVARNVHTLPGHEIKQGERIPAIAVVGDRDKPAGDMWQLANAMPIAWGTTDATVIDRAITHISDVEWDVLATKVDRSNKALSSKEQRVLLDPHELPDELRNP</sequence>
<feature type="transmembrane region" description="Helical" evidence="1">
    <location>
        <begin position="52"/>
        <end position="71"/>
    </location>
</feature>
<proteinExistence type="predicted"/>
<comment type="caution">
    <text evidence="2">The sequence shown here is derived from an EMBL/GenBank/DDBJ whole genome shotgun (WGS) entry which is preliminary data.</text>
</comment>
<dbReference type="Gene3D" id="2.40.410.10">
    <property type="entry name" value="putative membrane protein from Corynebacterium diphtheriae superfamily"/>
    <property type="match status" value="1"/>
</dbReference>
<protein>
    <submittedName>
        <fullName evidence="2">DUF3239 domain-containing protein</fullName>
    </submittedName>
</protein>
<dbReference type="AlphaFoldDB" id="A0A5A7S7Q4"/>